<accession>A0A6J5PZA3</accession>
<evidence type="ECO:0000313" key="4">
    <source>
        <dbReference type="EMBL" id="CAB4188542.1"/>
    </source>
</evidence>
<reference evidence="2" key="1">
    <citation type="submission" date="2020-05" db="EMBL/GenBank/DDBJ databases">
        <authorList>
            <person name="Chiriac C."/>
            <person name="Salcher M."/>
            <person name="Ghai R."/>
            <person name="Kavagutti S V."/>
        </authorList>
    </citation>
    <scope>NUCLEOTIDE SEQUENCE</scope>
</reference>
<evidence type="ECO:0000313" key="2">
    <source>
        <dbReference type="EMBL" id="CAB4174771.1"/>
    </source>
</evidence>
<dbReference type="EMBL" id="LR797127">
    <property type="protein sequence ID" value="CAB4188542.1"/>
    <property type="molecule type" value="Genomic_DNA"/>
</dbReference>
<sequence length="69" mass="7592">MTVRKSRSENASLLEGATDGKYRKRRPNTTVEPGSGDQLVVKNRAGLHPYMNYGFINSEEPSKVNPGAN</sequence>
<dbReference type="EMBL" id="LR796920">
    <property type="protein sequence ID" value="CAB4174771.1"/>
    <property type="molecule type" value="Genomic_DNA"/>
</dbReference>
<evidence type="ECO:0000256" key="1">
    <source>
        <dbReference type="SAM" id="MobiDB-lite"/>
    </source>
</evidence>
<organism evidence="2">
    <name type="scientific">uncultured Caudovirales phage</name>
    <dbReference type="NCBI Taxonomy" id="2100421"/>
    <lineage>
        <taxon>Viruses</taxon>
        <taxon>Duplodnaviria</taxon>
        <taxon>Heunggongvirae</taxon>
        <taxon>Uroviricota</taxon>
        <taxon>Caudoviricetes</taxon>
        <taxon>Peduoviridae</taxon>
        <taxon>Maltschvirus</taxon>
        <taxon>Maltschvirus maltsch</taxon>
    </lineage>
</organism>
<proteinExistence type="predicted"/>
<gene>
    <name evidence="3" type="ORF">UFOVP1035_74</name>
    <name evidence="4" type="ORF">UFOVP1181_33</name>
    <name evidence="2" type="ORF">UFOVP965_78</name>
</gene>
<feature type="region of interest" description="Disordered" evidence="1">
    <location>
        <begin position="1"/>
        <end position="36"/>
    </location>
</feature>
<dbReference type="EMBL" id="LR796984">
    <property type="protein sequence ID" value="CAB4179837.1"/>
    <property type="molecule type" value="Genomic_DNA"/>
</dbReference>
<evidence type="ECO:0000313" key="3">
    <source>
        <dbReference type="EMBL" id="CAB4179837.1"/>
    </source>
</evidence>
<protein>
    <submittedName>
        <fullName evidence="2">Uncharacterized protein</fullName>
    </submittedName>
</protein>
<name>A0A6J5PZA3_9CAUD</name>